<feature type="transmembrane region" description="Helical" evidence="2">
    <location>
        <begin position="20"/>
        <end position="37"/>
    </location>
</feature>
<reference evidence="3" key="1">
    <citation type="submission" date="2020-12" db="EMBL/GenBank/DDBJ databases">
        <title>Genomic characterization of non-nitrogen-fixing Frankia strains.</title>
        <authorList>
            <person name="Carlos-Shanley C."/>
            <person name="Guerra T."/>
            <person name="Hahn D."/>
        </authorList>
    </citation>
    <scope>NUCLEOTIDE SEQUENCE</scope>
    <source>
        <strain evidence="3">CN6</strain>
    </source>
</reference>
<evidence type="ECO:0000313" key="3">
    <source>
        <dbReference type="EMBL" id="MBL7629812.1"/>
    </source>
</evidence>
<dbReference type="Pfam" id="PF03729">
    <property type="entry name" value="DUF308"/>
    <property type="match status" value="2"/>
</dbReference>
<name>A0A937RGK6_9ACTN</name>
<evidence type="ECO:0000313" key="4">
    <source>
        <dbReference type="Proteomes" id="UP000604475"/>
    </source>
</evidence>
<feature type="transmembrane region" description="Helical" evidence="2">
    <location>
        <begin position="77"/>
        <end position="95"/>
    </location>
</feature>
<dbReference type="InterPro" id="IPR005325">
    <property type="entry name" value="DUF308_memb"/>
</dbReference>
<protein>
    <submittedName>
        <fullName evidence="3">DUF308 domain-containing protein</fullName>
    </submittedName>
</protein>
<comment type="caution">
    <text evidence="3">The sequence shown here is derived from an EMBL/GenBank/DDBJ whole genome shotgun (WGS) entry which is preliminary data.</text>
</comment>
<gene>
    <name evidence="3" type="ORF">I7412_22105</name>
</gene>
<feature type="transmembrane region" description="Helical" evidence="2">
    <location>
        <begin position="107"/>
        <end position="128"/>
    </location>
</feature>
<sequence>MTTSTVVPREHGGGLLSKAGPALLALGIGWMIFALAIPQLELRTPKSIAVLLGLLLLASAGSELATATTASREWRPVRAMLAVVFIAAGIIALVWPSPTFRVIARILAWYLLAKGIADLATALVRRRGGRAGPGFATESGGLPGRAPWWAPLVIGAFSIGVAFWAVGYPSQSRNLLVLWLALAALATGLSRFMDAFHTVGEVRPELRGEAGRAGPRRDTSGVDAVPPSGFGTRAATEAHRPDVDAKADTRPGSRRPNR</sequence>
<evidence type="ECO:0000256" key="1">
    <source>
        <dbReference type="SAM" id="MobiDB-lite"/>
    </source>
</evidence>
<organism evidence="3 4">
    <name type="scientific">Frankia nepalensis</name>
    <dbReference type="NCBI Taxonomy" id="1836974"/>
    <lineage>
        <taxon>Bacteria</taxon>
        <taxon>Bacillati</taxon>
        <taxon>Actinomycetota</taxon>
        <taxon>Actinomycetes</taxon>
        <taxon>Frankiales</taxon>
        <taxon>Frankiaceae</taxon>
        <taxon>Frankia</taxon>
    </lineage>
</organism>
<feature type="compositionally biased region" description="Basic and acidic residues" evidence="1">
    <location>
        <begin position="206"/>
        <end position="220"/>
    </location>
</feature>
<evidence type="ECO:0000256" key="2">
    <source>
        <dbReference type="SAM" id="Phobius"/>
    </source>
</evidence>
<keyword evidence="2" id="KW-0812">Transmembrane</keyword>
<keyword evidence="4" id="KW-1185">Reference proteome</keyword>
<dbReference type="EMBL" id="JAEACQ010000237">
    <property type="protein sequence ID" value="MBL7629812.1"/>
    <property type="molecule type" value="Genomic_DNA"/>
</dbReference>
<dbReference type="AlphaFoldDB" id="A0A937RGK6"/>
<dbReference type="RefSeq" id="WP_202999733.1">
    <property type="nucleotide sequence ID" value="NZ_JADWYU010000087.1"/>
</dbReference>
<feature type="compositionally biased region" description="Basic and acidic residues" evidence="1">
    <location>
        <begin position="236"/>
        <end position="251"/>
    </location>
</feature>
<feature type="transmembrane region" description="Helical" evidence="2">
    <location>
        <begin position="148"/>
        <end position="168"/>
    </location>
</feature>
<proteinExistence type="predicted"/>
<dbReference type="Proteomes" id="UP000604475">
    <property type="component" value="Unassembled WGS sequence"/>
</dbReference>
<keyword evidence="2" id="KW-1133">Transmembrane helix</keyword>
<keyword evidence="2" id="KW-0472">Membrane</keyword>
<accession>A0A937RGK6</accession>
<feature type="transmembrane region" description="Helical" evidence="2">
    <location>
        <begin position="175"/>
        <end position="193"/>
    </location>
</feature>
<feature type="transmembrane region" description="Helical" evidence="2">
    <location>
        <begin position="49"/>
        <end position="71"/>
    </location>
</feature>
<feature type="region of interest" description="Disordered" evidence="1">
    <location>
        <begin position="206"/>
        <end position="258"/>
    </location>
</feature>